<protein>
    <submittedName>
        <fullName evidence="3">Uncharacterized protein</fullName>
    </submittedName>
</protein>
<dbReference type="WBParaSite" id="nRc.2.0.1.t34792-RA">
    <property type="protein sequence ID" value="nRc.2.0.1.t34792-RA"/>
    <property type="gene ID" value="nRc.2.0.1.g34792"/>
</dbReference>
<sequence length="240" mass="26590">RYLSSPDESLSDCLLKTLIDQLRKDNNLYVHNNTAYAANDSRFRHLREYLLNMYYYAGLGPTYKSQLTRLDLPVLLLKLTSDLTNLVDNQRCCGGNAGGSYNSEAQKLLNILTALLRVFNLSPITRNKTSKRITVSDNEEDVKLECSSSPGDVILERKAATPPLDLGVNCCSSSVETSPGDDDRSTSPPAPADVQSPDARRTAVRAILVDKSNGVRMDEEEGDDEDANSTIQRLRRLSMD</sequence>
<evidence type="ECO:0000256" key="1">
    <source>
        <dbReference type="SAM" id="MobiDB-lite"/>
    </source>
</evidence>
<evidence type="ECO:0000313" key="3">
    <source>
        <dbReference type="WBParaSite" id="nRc.2.0.1.t34792-RA"/>
    </source>
</evidence>
<feature type="region of interest" description="Disordered" evidence="1">
    <location>
        <begin position="171"/>
        <end position="240"/>
    </location>
</feature>
<dbReference type="AlphaFoldDB" id="A0A915K7S4"/>
<organism evidence="2 3">
    <name type="scientific">Romanomermis culicivorax</name>
    <name type="common">Nematode worm</name>
    <dbReference type="NCBI Taxonomy" id="13658"/>
    <lineage>
        <taxon>Eukaryota</taxon>
        <taxon>Metazoa</taxon>
        <taxon>Ecdysozoa</taxon>
        <taxon>Nematoda</taxon>
        <taxon>Enoplea</taxon>
        <taxon>Dorylaimia</taxon>
        <taxon>Mermithida</taxon>
        <taxon>Mermithoidea</taxon>
        <taxon>Mermithidae</taxon>
        <taxon>Romanomermis</taxon>
    </lineage>
</organism>
<keyword evidence="2" id="KW-1185">Reference proteome</keyword>
<accession>A0A915K7S4</accession>
<reference evidence="3" key="1">
    <citation type="submission" date="2022-11" db="UniProtKB">
        <authorList>
            <consortium name="WormBaseParasite"/>
        </authorList>
    </citation>
    <scope>IDENTIFICATION</scope>
</reference>
<evidence type="ECO:0000313" key="2">
    <source>
        <dbReference type="Proteomes" id="UP000887565"/>
    </source>
</evidence>
<proteinExistence type="predicted"/>
<feature type="compositionally biased region" description="Acidic residues" evidence="1">
    <location>
        <begin position="218"/>
        <end position="227"/>
    </location>
</feature>
<dbReference type="Proteomes" id="UP000887565">
    <property type="component" value="Unplaced"/>
</dbReference>
<name>A0A915K7S4_ROMCU</name>